<evidence type="ECO:0000259" key="3">
    <source>
        <dbReference type="PROSITE" id="PS51186"/>
    </source>
</evidence>
<keyword evidence="1" id="KW-0808">Transferase</keyword>
<name>A0A1G6CU38_9GAMM</name>
<dbReference type="InterPro" id="IPR050680">
    <property type="entry name" value="YpeA/RimI_acetyltransf"/>
</dbReference>
<evidence type="ECO:0000256" key="1">
    <source>
        <dbReference type="ARBA" id="ARBA00022679"/>
    </source>
</evidence>
<dbReference type="InterPro" id="IPR016181">
    <property type="entry name" value="Acyl_CoA_acyltransferase"/>
</dbReference>
<reference evidence="5" key="1">
    <citation type="submission" date="2016-10" db="EMBL/GenBank/DDBJ databases">
        <authorList>
            <person name="Varghese N."/>
            <person name="Submissions S."/>
        </authorList>
    </citation>
    <scope>NUCLEOTIDE SEQUENCE [LARGE SCALE GENOMIC DNA]</scope>
    <source>
        <strain evidence="5">CGMCC 1.10824</strain>
    </source>
</reference>
<evidence type="ECO:0000313" key="4">
    <source>
        <dbReference type="EMBL" id="SDB36400.1"/>
    </source>
</evidence>
<dbReference type="STRING" id="1159017.SAMN02927930_01376"/>
<dbReference type="PANTHER" id="PTHR43420:SF12">
    <property type="entry name" value="N-ACETYLTRANSFERASE DOMAIN-CONTAINING PROTEIN"/>
    <property type="match status" value="1"/>
</dbReference>
<keyword evidence="4" id="KW-0689">Ribosomal protein</keyword>
<protein>
    <submittedName>
        <fullName evidence="4">Ribosomal protein S18 acetylase RimI</fullName>
    </submittedName>
</protein>
<dbReference type="PANTHER" id="PTHR43420">
    <property type="entry name" value="ACETYLTRANSFERASE"/>
    <property type="match status" value="1"/>
</dbReference>
<feature type="domain" description="N-acetyltransferase" evidence="3">
    <location>
        <begin position="7"/>
        <end position="154"/>
    </location>
</feature>
<dbReference type="EMBL" id="FMXN01000007">
    <property type="protein sequence ID" value="SDB36400.1"/>
    <property type="molecule type" value="Genomic_DNA"/>
</dbReference>
<gene>
    <name evidence="4" type="ORF">SAMN02927930_01376</name>
</gene>
<organism evidence="4 5">
    <name type="scientific">Pseudidiomarina indica</name>
    <dbReference type="NCBI Taxonomy" id="1159017"/>
    <lineage>
        <taxon>Bacteria</taxon>
        <taxon>Pseudomonadati</taxon>
        <taxon>Pseudomonadota</taxon>
        <taxon>Gammaproteobacteria</taxon>
        <taxon>Alteromonadales</taxon>
        <taxon>Idiomarinaceae</taxon>
        <taxon>Pseudidiomarina</taxon>
    </lineage>
</organism>
<dbReference type="SUPFAM" id="SSF55729">
    <property type="entry name" value="Acyl-CoA N-acyltransferases (Nat)"/>
    <property type="match status" value="1"/>
</dbReference>
<dbReference type="RefSeq" id="WP_092593060.1">
    <property type="nucleotide sequence ID" value="NZ_FMXN01000007.1"/>
</dbReference>
<sequence length="162" mass="18469">MTSPSNWQIRTATRTDLSALVALEQKCFDYSQIGRRSFRYLIDSPTAHFVVCLSATQELLGYYILLTRKNSMKWRLYSIATAPEHRGLGLGKTLLRHALSKARQGGAEQFTLEVKVDNTAAIELYRRHHFEVVDLLPDYYGRGADGYRMALTLAVLDNLENR</sequence>
<keyword evidence="4" id="KW-0687">Ribonucleoprotein</keyword>
<dbReference type="Gene3D" id="3.40.630.30">
    <property type="match status" value="1"/>
</dbReference>
<dbReference type="Proteomes" id="UP000199626">
    <property type="component" value="Unassembled WGS sequence"/>
</dbReference>
<keyword evidence="2" id="KW-0012">Acyltransferase</keyword>
<dbReference type="GO" id="GO:0005840">
    <property type="term" value="C:ribosome"/>
    <property type="evidence" value="ECO:0007669"/>
    <property type="project" value="UniProtKB-KW"/>
</dbReference>
<dbReference type="Pfam" id="PF00583">
    <property type="entry name" value="Acetyltransf_1"/>
    <property type="match status" value="1"/>
</dbReference>
<accession>A0A1G6CU38</accession>
<evidence type="ECO:0000313" key="5">
    <source>
        <dbReference type="Proteomes" id="UP000199626"/>
    </source>
</evidence>
<dbReference type="InterPro" id="IPR000182">
    <property type="entry name" value="GNAT_dom"/>
</dbReference>
<keyword evidence="5" id="KW-1185">Reference proteome</keyword>
<dbReference type="CDD" id="cd04301">
    <property type="entry name" value="NAT_SF"/>
    <property type="match status" value="1"/>
</dbReference>
<dbReference type="AlphaFoldDB" id="A0A1G6CU38"/>
<proteinExistence type="predicted"/>
<dbReference type="GO" id="GO:0016747">
    <property type="term" value="F:acyltransferase activity, transferring groups other than amino-acyl groups"/>
    <property type="evidence" value="ECO:0007669"/>
    <property type="project" value="InterPro"/>
</dbReference>
<dbReference type="PROSITE" id="PS51186">
    <property type="entry name" value="GNAT"/>
    <property type="match status" value="1"/>
</dbReference>
<dbReference type="OrthoDB" id="27442at2"/>
<evidence type="ECO:0000256" key="2">
    <source>
        <dbReference type="ARBA" id="ARBA00023315"/>
    </source>
</evidence>